<protein>
    <submittedName>
        <fullName evidence="1">Uncharacterized protein</fullName>
    </submittedName>
</protein>
<proteinExistence type="predicted"/>
<dbReference type="EMBL" id="JACOQI010000020">
    <property type="protein sequence ID" value="MBC5771663.1"/>
    <property type="molecule type" value="Genomic_DNA"/>
</dbReference>
<evidence type="ECO:0000313" key="1">
    <source>
        <dbReference type="EMBL" id="MBC5771663.1"/>
    </source>
</evidence>
<comment type="caution">
    <text evidence="1">The sequence shown here is derived from an EMBL/GenBank/DDBJ whole genome shotgun (WGS) entry which is preliminary data.</text>
</comment>
<dbReference type="AlphaFoldDB" id="A0A923MJX8"/>
<accession>A0A923MJX8</accession>
<sequence length="120" mass="14053">MIATTEEQHLLEKWQKKLCLQEWRIKLVTHLRPEEMSVSNAAGCTDWSESIKTARIEIINPACYGDRIVPFNFEKTLVHELLHLKFSFWCQDEYSVADRLMHQMIDDLARALTEGDSDED</sequence>
<evidence type="ECO:0000313" key="2">
    <source>
        <dbReference type="Proteomes" id="UP000620327"/>
    </source>
</evidence>
<name>A0A923MJX8_9FIRM</name>
<reference evidence="1" key="1">
    <citation type="submission" date="2020-08" db="EMBL/GenBank/DDBJ databases">
        <title>Genome public.</title>
        <authorList>
            <person name="Liu C."/>
            <person name="Sun Q."/>
        </authorList>
    </citation>
    <scope>NUCLEOTIDE SEQUENCE</scope>
    <source>
        <strain evidence="1">BX15</strain>
    </source>
</reference>
<dbReference type="Proteomes" id="UP000620327">
    <property type="component" value="Unassembled WGS sequence"/>
</dbReference>
<gene>
    <name evidence="1" type="ORF">H8Z83_15285</name>
</gene>
<dbReference type="RefSeq" id="WP_187015855.1">
    <property type="nucleotide sequence ID" value="NZ_JACOQI010000020.1"/>
</dbReference>
<keyword evidence="2" id="KW-1185">Reference proteome</keyword>
<organism evidence="1 2">
    <name type="scientific">Dysosmobacter segnis</name>
    <dbReference type="NCBI Taxonomy" id="2763042"/>
    <lineage>
        <taxon>Bacteria</taxon>
        <taxon>Bacillati</taxon>
        <taxon>Bacillota</taxon>
        <taxon>Clostridia</taxon>
        <taxon>Eubacteriales</taxon>
        <taxon>Oscillospiraceae</taxon>
        <taxon>Dysosmobacter</taxon>
    </lineage>
</organism>